<sequence>MHPDRRQGQELLDELAAAYDDVPDVDRSLMFGSEALRVAPDSGARSSKVFAFVGREGELILKLPAPRVAELLAAGEAEPVHIGRNQTREWAAVPYPTDPTRWGDLLAEAHTFVSRGG</sequence>
<reference evidence="1 2" key="1">
    <citation type="submission" date="2020-08" db="EMBL/GenBank/DDBJ databases">
        <title>Sequencing the genomes of 1000 actinobacteria strains.</title>
        <authorList>
            <person name="Klenk H.-P."/>
        </authorList>
    </citation>
    <scope>NUCLEOTIDE SEQUENCE [LARGE SCALE GENOMIC DNA]</scope>
    <source>
        <strain evidence="1 2">DSM 28967</strain>
    </source>
</reference>
<dbReference type="Proteomes" id="UP000549971">
    <property type="component" value="Unassembled WGS sequence"/>
</dbReference>
<dbReference type="AlphaFoldDB" id="A0A7W9J3H6"/>
<evidence type="ECO:0000313" key="2">
    <source>
        <dbReference type="Proteomes" id="UP000549971"/>
    </source>
</evidence>
<comment type="caution">
    <text evidence="1">The sequence shown here is derived from an EMBL/GenBank/DDBJ whole genome shotgun (WGS) entry which is preliminary data.</text>
</comment>
<dbReference type="RefSeq" id="WP_184794011.1">
    <property type="nucleotide sequence ID" value="NZ_JACHMY010000001.1"/>
</dbReference>
<protein>
    <recommendedName>
        <fullName evidence="3">MmcQ/YjbR family DNA-binding protein</fullName>
    </recommendedName>
</protein>
<gene>
    <name evidence="1" type="ORF">HDA39_000957</name>
</gene>
<keyword evidence="2" id="KW-1185">Reference proteome</keyword>
<dbReference type="EMBL" id="JACHMY010000001">
    <property type="protein sequence ID" value="MBB5834223.1"/>
    <property type="molecule type" value="Genomic_DNA"/>
</dbReference>
<organism evidence="1 2">
    <name type="scientific">Kribbella italica</name>
    <dbReference type="NCBI Taxonomy" id="1540520"/>
    <lineage>
        <taxon>Bacteria</taxon>
        <taxon>Bacillati</taxon>
        <taxon>Actinomycetota</taxon>
        <taxon>Actinomycetes</taxon>
        <taxon>Propionibacteriales</taxon>
        <taxon>Kribbellaceae</taxon>
        <taxon>Kribbella</taxon>
    </lineage>
</organism>
<evidence type="ECO:0000313" key="1">
    <source>
        <dbReference type="EMBL" id="MBB5834223.1"/>
    </source>
</evidence>
<accession>A0A7W9J3H6</accession>
<name>A0A7W9J3H6_9ACTN</name>
<proteinExistence type="predicted"/>
<evidence type="ECO:0008006" key="3">
    <source>
        <dbReference type="Google" id="ProtNLM"/>
    </source>
</evidence>